<protein>
    <recommendedName>
        <fullName evidence="1">Bacterial alpha-2-macroglobulin MG10 domain-containing protein</fullName>
    </recommendedName>
</protein>
<dbReference type="InterPro" id="IPR041246">
    <property type="entry name" value="Bact_MG10"/>
</dbReference>
<evidence type="ECO:0000313" key="2">
    <source>
        <dbReference type="EMBL" id="OQX90371.1"/>
    </source>
</evidence>
<feature type="domain" description="Bacterial alpha-2-macroglobulin MG10" evidence="1">
    <location>
        <begin position="87"/>
        <end position="215"/>
    </location>
</feature>
<comment type="caution">
    <text evidence="2">The sequence shown here is derived from an EMBL/GenBank/DDBJ whole genome shotgun (WGS) entry which is preliminary data.</text>
</comment>
<organism evidence="2 3">
    <name type="scientific">Candidatus Coatesbacteria bacterium 4484_99</name>
    <dbReference type="NCBI Taxonomy" id="1970774"/>
    <lineage>
        <taxon>Bacteria</taxon>
        <taxon>Candidatus Coatesiibacteriota</taxon>
    </lineage>
</organism>
<gene>
    <name evidence="2" type="ORF">B6D57_03535</name>
</gene>
<sequence>ADYVDYTGEFEANYTATISLNGEEIDSFAITRDDLLSGGRLMRFAGDELKKGDNKVVVNLTGEGRLYSSYQLTYYTPGENIKAVDNGIVVERTYVKDEEMGFEHSTMEGEKFTCYLTMKVSEPVDYVMLEDFLPAGCEFEEDIEFQRGYLYGWGDYYSYYYWYLPYTFEARDDRAVFFFTHLNEGEYRFAYKLRAETPGVFHTMPAVAYAMYSPDFGGSSNEVHLKIAKKRAD</sequence>
<accession>A0A1W9S0K1</accession>
<dbReference type="InterPro" id="IPR051802">
    <property type="entry name" value="YfhM-like"/>
</dbReference>
<proteinExistence type="predicted"/>
<dbReference type="AlphaFoldDB" id="A0A1W9S0K1"/>
<dbReference type="PANTHER" id="PTHR40094">
    <property type="entry name" value="ALPHA-2-MACROGLOBULIN HOMOLOG"/>
    <property type="match status" value="1"/>
</dbReference>
<evidence type="ECO:0000313" key="3">
    <source>
        <dbReference type="Proteomes" id="UP000192611"/>
    </source>
</evidence>
<dbReference type="EMBL" id="NATQ01000063">
    <property type="protein sequence ID" value="OQX90371.1"/>
    <property type="molecule type" value="Genomic_DNA"/>
</dbReference>
<dbReference type="Pfam" id="PF17973">
    <property type="entry name" value="bMG10"/>
    <property type="match status" value="1"/>
</dbReference>
<evidence type="ECO:0000259" key="1">
    <source>
        <dbReference type="Pfam" id="PF17973"/>
    </source>
</evidence>
<dbReference type="Proteomes" id="UP000192611">
    <property type="component" value="Unassembled WGS sequence"/>
</dbReference>
<name>A0A1W9S0K1_9BACT</name>
<feature type="non-terminal residue" evidence="2">
    <location>
        <position position="1"/>
    </location>
</feature>
<dbReference type="GO" id="GO:0004866">
    <property type="term" value="F:endopeptidase inhibitor activity"/>
    <property type="evidence" value="ECO:0007669"/>
    <property type="project" value="TreeGrafter"/>
</dbReference>
<dbReference type="PANTHER" id="PTHR40094:SF1">
    <property type="entry name" value="UBIQUITIN DOMAIN-CONTAINING PROTEIN"/>
    <property type="match status" value="1"/>
</dbReference>
<reference evidence="3" key="1">
    <citation type="submission" date="2017-03" db="EMBL/GenBank/DDBJ databases">
        <title>Novel pathways for hydrocarbon cycling and metabolic interdependencies in hydrothermal sediment communities.</title>
        <authorList>
            <person name="Dombrowski N."/>
            <person name="Seitz K."/>
            <person name="Teske A."/>
            <person name="Baker B."/>
        </authorList>
    </citation>
    <scope>NUCLEOTIDE SEQUENCE [LARGE SCALE GENOMIC DNA]</scope>
</reference>